<gene>
    <name evidence="3" type="ORF">FHR38_004715</name>
</gene>
<protein>
    <submittedName>
        <fullName evidence="3">Uncharacterized protein</fullName>
    </submittedName>
</protein>
<sequence>MSRLFSKKNTLAGLATAGVLAVGVAAPTLAFAQDGGDATAKPSTSSSTTEGDKHEQHRTERQSEFAKALADELGVPQDKVEAALTKLREQHKAEVAEKRDEWKQRAGENADENKADRQAKLKERLDQAVADGKLTQEQADAIVKAYEAGVLPGPGGPGGRGHGGPVETPEGTTGK</sequence>
<feature type="chain" id="PRO_5031378321" evidence="2">
    <location>
        <begin position="33"/>
        <end position="175"/>
    </location>
</feature>
<accession>A0A7W7SU16</accession>
<proteinExistence type="predicted"/>
<feature type="compositionally biased region" description="Basic and acidic residues" evidence="1">
    <location>
        <begin position="50"/>
        <end position="64"/>
    </location>
</feature>
<dbReference type="RefSeq" id="WP_184536668.1">
    <property type="nucleotide sequence ID" value="NZ_JACHJW010000001.1"/>
</dbReference>
<evidence type="ECO:0000313" key="4">
    <source>
        <dbReference type="Proteomes" id="UP000578819"/>
    </source>
</evidence>
<dbReference type="Proteomes" id="UP000578819">
    <property type="component" value="Unassembled WGS sequence"/>
</dbReference>
<feature type="compositionally biased region" description="Low complexity" evidence="1">
    <location>
        <begin position="165"/>
        <end position="175"/>
    </location>
</feature>
<dbReference type="EMBL" id="JACHJW010000001">
    <property type="protein sequence ID" value="MBB4960982.1"/>
    <property type="molecule type" value="Genomic_DNA"/>
</dbReference>
<evidence type="ECO:0000256" key="1">
    <source>
        <dbReference type="SAM" id="MobiDB-lite"/>
    </source>
</evidence>
<feature type="signal peptide" evidence="2">
    <location>
        <begin position="1"/>
        <end position="32"/>
    </location>
</feature>
<feature type="compositionally biased region" description="Gly residues" evidence="1">
    <location>
        <begin position="152"/>
        <end position="164"/>
    </location>
</feature>
<comment type="caution">
    <text evidence="3">The sequence shown here is derived from an EMBL/GenBank/DDBJ whole genome shotgun (WGS) entry which is preliminary data.</text>
</comment>
<evidence type="ECO:0000313" key="3">
    <source>
        <dbReference type="EMBL" id="MBB4960982.1"/>
    </source>
</evidence>
<feature type="region of interest" description="Disordered" evidence="1">
    <location>
        <begin position="30"/>
        <end position="65"/>
    </location>
</feature>
<name>A0A7W7SU16_9ACTN</name>
<keyword evidence="2" id="KW-0732">Signal</keyword>
<feature type="region of interest" description="Disordered" evidence="1">
    <location>
        <begin position="89"/>
        <end position="117"/>
    </location>
</feature>
<feature type="region of interest" description="Disordered" evidence="1">
    <location>
        <begin position="148"/>
        <end position="175"/>
    </location>
</feature>
<evidence type="ECO:0000256" key="2">
    <source>
        <dbReference type="SAM" id="SignalP"/>
    </source>
</evidence>
<dbReference type="AlphaFoldDB" id="A0A7W7SU16"/>
<reference evidence="3 4" key="1">
    <citation type="submission" date="2020-08" db="EMBL/GenBank/DDBJ databases">
        <title>Sequencing the genomes of 1000 actinobacteria strains.</title>
        <authorList>
            <person name="Klenk H.-P."/>
        </authorList>
    </citation>
    <scope>NUCLEOTIDE SEQUENCE [LARGE SCALE GENOMIC DNA]</scope>
    <source>
        <strain evidence="3 4">DSM 45886</strain>
    </source>
</reference>
<keyword evidence="4" id="KW-1185">Reference proteome</keyword>
<organism evidence="3 4">
    <name type="scientific">Micromonospora polyrhachis</name>
    <dbReference type="NCBI Taxonomy" id="1282883"/>
    <lineage>
        <taxon>Bacteria</taxon>
        <taxon>Bacillati</taxon>
        <taxon>Actinomycetota</taxon>
        <taxon>Actinomycetes</taxon>
        <taxon>Micromonosporales</taxon>
        <taxon>Micromonosporaceae</taxon>
        <taxon>Micromonospora</taxon>
    </lineage>
</organism>